<protein>
    <recommendedName>
        <fullName evidence="11">RNA-binding protein 6</fullName>
    </recommendedName>
</protein>
<feature type="domain" description="G-patch" evidence="7">
    <location>
        <begin position="1204"/>
        <end position="1248"/>
    </location>
</feature>
<feature type="region of interest" description="Disordered" evidence="5">
    <location>
        <begin position="811"/>
        <end position="1045"/>
    </location>
</feature>
<dbReference type="Pfam" id="PF01585">
    <property type="entry name" value="G-patch"/>
    <property type="match status" value="1"/>
</dbReference>
<dbReference type="InterPro" id="IPR035979">
    <property type="entry name" value="RBD_domain_sf"/>
</dbReference>
<dbReference type="SUPFAM" id="SSF54928">
    <property type="entry name" value="RNA-binding domain, RBD"/>
    <property type="match status" value="2"/>
</dbReference>
<dbReference type="InterPro" id="IPR034123">
    <property type="entry name" value="RBM6_RRM1"/>
</dbReference>
<dbReference type="InterPro" id="IPR041591">
    <property type="entry name" value="OCRE"/>
</dbReference>
<feature type="compositionally biased region" description="Basic and acidic residues" evidence="5">
    <location>
        <begin position="962"/>
        <end position="973"/>
    </location>
</feature>
<dbReference type="GO" id="GO:0003723">
    <property type="term" value="F:RNA binding"/>
    <property type="evidence" value="ECO:0007669"/>
    <property type="project" value="UniProtKB-UniRule"/>
</dbReference>
<feature type="compositionally biased region" description="Basic and acidic residues" evidence="5">
    <location>
        <begin position="370"/>
        <end position="382"/>
    </location>
</feature>
<evidence type="ECO:0000256" key="1">
    <source>
        <dbReference type="ARBA" id="ARBA00004123"/>
    </source>
</evidence>
<dbReference type="SMART" id="SM00443">
    <property type="entry name" value="G_patch"/>
    <property type="match status" value="1"/>
</dbReference>
<feature type="compositionally biased region" description="Polar residues" evidence="5">
    <location>
        <begin position="651"/>
        <end position="665"/>
    </location>
</feature>
<feature type="compositionally biased region" description="Basic and acidic residues" evidence="5">
    <location>
        <begin position="117"/>
        <end position="178"/>
    </location>
</feature>
<dbReference type="CDD" id="cd12314">
    <property type="entry name" value="RRM1_RBM6"/>
    <property type="match status" value="1"/>
</dbReference>
<feature type="compositionally biased region" description="Acidic residues" evidence="5">
    <location>
        <begin position="1004"/>
        <end position="1017"/>
    </location>
</feature>
<sequence>MVPSLVGRGPWQEQGLSWQGSSLSSLAQTAASSSIRNRSLVEGCGVWVVLDGSQEERFAPGWNREYPPSLDSLGQERHSGNFSGRKSLPFDIQAISGLLNPQFANREEPSFSYGARDGPRSDFRGGDGHHDFRGRDFPPSDFQGRDESQMDFRGREPPPSEYRGRDMYSGDFREREGPPMDFRGGDVPSGDYRNRDMFRMNYRDREAHNMDYRGREEPPSDFRGRGSYDFDFRGRDGPHSDFRARDMSELDYRGREHSYSDFRNRDVPDLDFRGVGTSDLDFRNRNAPSSDFRNRHRSRSDQDFRSRDVAPPMDFSDREMPPVDQSLVDFRHNQSTVPLAEREGSGISTSKRDESALSLDRSPFGGQKGEFQHSEAPAREEESLGLGLEDDTSHNFQNSRGPLPTLQDQEEQPQSFANKQQQLSGGEQQRSDSDLGLKGEGDLDFLGRQDTDYRKMEYRDVDHRLPGHQMFDYEHGKSFAEGKPSKDSRPYKNLQDQDYRTCPKYVKPSKLIRLGGVPETATKDDILNAFRGPDGTPVKDLRLKDYSSGYDYGYVCVEFSLLEEAIGCMEANQGTLTIGGKEVTLEYTPCPEFWRCKRCKVCTVGYRSSCSYCKLPRDGNRAGPESRGGAEGEDTLAEQEFTETKLETPEQELSGQPGSPKQPLQPSVPAPQQECQPQEQEPRKRDEGRERRPSQEKRRDMDRHQELPSQREAEEAMPPDGGGSRTIMLKRITRFTPPEVIVGLLAPYVRLSTSSVRIMKNKAGRMGQTYGFIELESHAEALRLLKILQNLDPPICIDGRTLEVNLATGRRRNDYGEHGDNSYYGPGRRGMRDRRGGESQRRTRAQSPSDVSTYIYDPDTGNYYDPIAGTYYDPRTQREVTIDREPSSPPTESRRQRHGSQERTSDRKEPHGRDNRDKKDKGKSTSAKNEPGEERFFAEDVFKKPLPPSVKKDESTGLTETGEEKLSAEDVFKKPLPPSVKKEESAAPPKVVNPLIGLLGEYGGDSDNEEEEEEEEQSQAQWLPPPPHPPALREEQPRKAKASDDKLTDWNKLACLLCRRQFPNKEVLIKHQQLSNLHKAWGSWGLQLAQWLCELHGKCSGWVERAVLKLMQEERLQASVGEQIVWAAGEAAVPGIVQQNLEIHMKIKRSEQELAYLEKREREGRHKEKGNDRREKFQQMDSPERKRLRYDRDSESDYDPRLDSNNKGNRMVQSPGWKKGFGHNQQGTASPMEAENRRKGPGLGAPGKPPKRQSNETYRDAVRRVMFARYKELEDRHPWCYVLLAQDGSWEQEMAPRPGRNSGAGVISVGFIPATDEEGVEAAPGPKFVVEQFDQSTGKFVCEHSRGTKVSVACRDKDDANDCGWWEQISCLMRSWYPPPPSCSRGREQGLTLLSNTPKKGKQEMWMLKTARFGGEEPPEELTTSKGSRHHVQAVFPCLWHRQCQRSVEDSFAVLWSLVLHPGVVEVCMVLACKGWVRKVMSSHTGRNGGGITNWFCQVWRLSMHKGRRSMTVMGHHFQGGKRGIWLQISSYCTGCPAPGCVGHLGVPKTSTHRASFPRQPERAFTAAKCGNSLAVC</sequence>
<keyword evidence="3" id="KW-0539">Nucleus</keyword>
<evidence type="ECO:0000256" key="5">
    <source>
        <dbReference type="SAM" id="MobiDB-lite"/>
    </source>
</evidence>
<dbReference type="PANTHER" id="PTHR13948:SF22">
    <property type="entry name" value="RNA-BINDING PROTEIN 6"/>
    <property type="match status" value="1"/>
</dbReference>
<keyword evidence="2 4" id="KW-0694">RNA-binding</keyword>
<feature type="compositionally biased region" description="Basic and acidic residues" evidence="5">
    <location>
        <begin position="930"/>
        <end position="943"/>
    </location>
</feature>
<reference evidence="8" key="1">
    <citation type="submission" date="2020-10" db="EMBL/GenBank/DDBJ databases">
        <title>Feather gene expression reveals the developmental basis of iridescence in African starlings.</title>
        <authorList>
            <person name="Rubenstein D.R."/>
        </authorList>
    </citation>
    <scope>NUCLEOTIDE SEQUENCE</scope>
    <source>
        <strain evidence="8">SS15</strain>
        <tissue evidence="8">Liver</tissue>
    </source>
</reference>
<evidence type="ECO:0000256" key="4">
    <source>
        <dbReference type="PROSITE-ProRule" id="PRU00176"/>
    </source>
</evidence>
<dbReference type="GO" id="GO:0005634">
    <property type="term" value="C:nucleus"/>
    <property type="evidence" value="ECO:0007669"/>
    <property type="project" value="UniProtKB-SubCell"/>
</dbReference>
<dbReference type="Pfam" id="PF17780">
    <property type="entry name" value="OCRE"/>
    <property type="match status" value="1"/>
</dbReference>
<reference evidence="9 10" key="2">
    <citation type="journal article" date="2021" name="J. Hered.">
        <title>Feather Gene Expression Elucidates the Developmental Basis of Plumage Iridescence in African Starlings.</title>
        <authorList>
            <person name="Rubenstein D.R."/>
            <person name="Corvelo A."/>
            <person name="MacManes M.D."/>
            <person name="Maia R."/>
            <person name="Narzisi G."/>
            <person name="Rousaki A."/>
            <person name="Vandenabeele P."/>
            <person name="Shawkey M.D."/>
            <person name="Solomon J."/>
        </authorList>
    </citation>
    <scope>NUCLEOTIDE SEQUENCE [LARGE SCALE GENOMIC DNA]</scope>
    <source>
        <strain evidence="9">SS15</strain>
    </source>
</reference>
<feature type="region of interest" description="Disordered" evidence="5">
    <location>
        <begin position="111"/>
        <end position="448"/>
    </location>
</feature>
<feature type="compositionally biased region" description="Basic and acidic residues" evidence="5">
    <location>
        <begin position="811"/>
        <end position="820"/>
    </location>
</feature>
<feature type="compositionally biased region" description="Basic and acidic residues" evidence="5">
    <location>
        <begin position="340"/>
        <end position="355"/>
    </location>
</feature>
<feature type="compositionally biased region" description="Basic and acidic residues" evidence="5">
    <location>
        <begin position="899"/>
        <end position="923"/>
    </location>
</feature>
<feature type="compositionally biased region" description="Basic and acidic residues" evidence="5">
    <location>
        <begin position="875"/>
        <end position="886"/>
    </location>
</feature>
<dbReference type="InterPro" id="IPR000504">
    <property type="entry name" value="RRM_dom"/>
</dbReference>
<dbReference type="InterPro" id="IPR035617">
    <property type="entry name" value="RBM6_OCRE"/>
</dbReference>
<feature type="domain" description="RRM" evidence="6">
    <location>
        <begin position="510"/>
        <end position="590"/>
    </location>
</feature>
<dbReference type="GO" id="GO:0000398">
    <property type="term" value="P:mRNA splicing, via spliceosome"/>
    <property type="evidence" value="ECO:0007669"/>
    <property type="project" value="TreeGrafter"/>
</dbReference>
<dbReference type="OrthoDB" id="29221at2759"/>
<evidence type="ECO:0000259" key="7">
    <source>
        <dbReference type="PROSITE" id="PS50174"/>
    </source>
</evidence>
<dbReference type="Gene3D" id="3.30.70.330">
    <property type="match status" value="2"/>
</dbReference>
<evidence type="ECO:0000313" key="8">
    <source>
        <dbReference type="EMBL" id="KAG0120935.1"/>
    </source>
</evidence>
<dbReference type="EMBL" id="JADDUC010000057">
    <property type="protein sequence ID" value="KAG0120935.1"/>
    <property type="molecule type" value="Genomic_DNA"/>
</dbReference>
<evidence type="ECO:0000259" key="6">
    <source>
        <dbReference type="PROSITE" id="PS50102"/>
    </source>
</evidence>
<evidence type="ECO:0000313" key="9">
    <source>
        <dbReference type="EMBL" id="KAI1234359.1"/>
    </source>
</evidence>
<dbReference type="CDD" id="cd12563">
    <property type="entry name" value="RRM2_RBM6"/>
    <property type="match status" value="1"/>
</dbReference>
<feature type="compositionally biased region" description="Basic and acidic residues" evidence="5">
    <location>
        <begin position="429"/>
        <end position="448"/>
    </location>
</feature>
<feature type="compositionally biased region" description="Polar residues" evidence="5">
    <location>
        <begin position="412"/>
        <end position="428"/>
    </location>
</feature>
<gene>
    <name evidence="9" type="ORF">IHE44_0003403</name>
    <name evidence="8" type="ORF">IHE44_011873</name>
</gene>
<dbReference type="SMART" id="SM00360">
    <property type="entry name" value="RRM"/>
    <property type="match status" value="2"/>
</dbReference>
<evidence type="ECO:0008006" key="11">
    <source>
        <dbReference type="Google" id="ProtNLM"/>
    </source>
</evidence>
<reference evidence="9" key="3">
    <citation type="submission" date="2022-01" db="EMBL/GenBank/DDBJ databases">
        <authorList>
            <person name="Rubenstein D.R."/>
        </authorList>
    </citation>
    <scope>NUCLEOTIDE SEQUENCE</scope>
    <source>
        <strain evidence="9">SS15</strain>
        <tissue evidence="9">Liver</tissue>
    </source>
</reference>
<feature type="compositionally biased region" description="Basic and acidic residues" evidence="5">
    <location>
        <begin position="1158"/>
        <end position="1204"/>
    </location>
</feature>
<dbReference type="InterPro" id="IPR034125">
    <property type="entry name" value="RBM6_RRM2"/>
</dbReference>
<feature type="region of interest" description="Disordered" evidence="5">
    <location>
        <begin position="472"/>
        <end position="494"/>
    </location>
</feature>
<dbReference type="CDD" id="cd16163">
    <property type="entry name" value="OCRE_RBM6"/>
    <property type="match status" value="1"/>
</dbReference>
<dbReference type="PROSITE" id="PS50174">
    <property type="entry name" value="G_PATCH"/>
    <property type="match status" value="1"/>
</dbReference>
<comment type="subcellular location">
    <subcellularLocation>
        <location evidence="1">Nucleus</location>
    </subcellularLocation>
</comment>
<evidence type="ECO:0000256" key="2">
    <source>
        <dbReference type="ARBA" id="ARBA00022884"/>
    </source>
</evidence>
<organism evidence="8">
    <name type="scientific">Lamprotornis superbus</name>
    <dbReference type="NCBI Taxonomy" id="245042"/>
    <lineage>
        <taxon>Eukaryota</taxon>
        <taxon>Metazoa</taxon>
        <taxon>Chordata</taxon>
        <taxon>Craniata</taxon>
        <taxon>Vertebrata</taxon>
        <taxon>Euteleostomi</taxon>
        <taxon>Archelosauria</taxon>
        <taxon>Archosauria</taxon>
        <taxon>Dinosauria</taxon>
        <taxon>Saurischia</taxon>
        <taxon>Theropoda</taxon>
        <taxon>Coelurosauria</taxon>
        <taxon>Aves</taxon>
        <taxon>Neognathae</taxon>
        <taxon>Neoaves</taxon>
        <taxon>Telluraves</taxon>
        <taxon>Australaves</taxon>
        <taxon>Passeriformes</taxon>
        <taxon>Sturnidae</taxon>
        <taxon>Lamprotornis</taxon>
    </lineage>
</organism>
<accession>A0A835NVF5</accession>
<feature type="compositionally biased region" description="Acidic residues" evidence="5">
    <location>
        <begin position="631"/>
        <end position="641"/>
    </location>
</feature>
<feature type="region of interest" description="Disordered" evidence="5">
    <location>
        <begin position="617"/>
        <end position="725"/>
    </location>
</feature>
<dbReference type="InterPro" id="IPR000467">
    <property type="entry name" value="G_patch_dom"/>
</dbReference>
<name>A0A835NVF5_9PASS</name>
<keyword evidence="10" id="KW-1185">Reference proteome</keyword>
<proteinExistence type="predicted"/>
<dbReference type="PANTHER" id="PTHR13948">
    <property type="entry name" value="RNA-BINDING PROTEIN"/>
    <property type="match status" value="1"/>
</dbReference>
<dbReference type="PROSITE" id="PS50102">
    <property type="entry name" value="RRM"/>
    <property type="match status" value="1"/>
</dbReference>
<evidence type="ECO:0000313" key="10">
    <source>
        <dbReference type="Proteomes" id="UP000618051"/>
    </source>
</evidence>
<dbReference type="EMBL" id="JADDUC020000015">
    <property type="protein sequence ID" value="KAI1234359.1"/>
    <property type="molecule type" value="Genomic_DNA"/>
</dbReference>
<feature type="compositionally biased region" description="Basic and acidic residues" evidence="5">
    <location>
        <begin position="680"/>
        <end position="714"/>
    </location>
</feature>
<dbReference type="InterPro" id="IPR012677">
    <property type="entry name" value="Nucleotide-bd_a/b_plait_sf"/>
</dbReference>
<feature type="region of interest" description="Disordered" evidence="5">
    <location>
        <begin position="1158"/>
        <end position="1256"/>
    </location>
</feature>
<comment type="caution">
    <text evidence="8">The sequence shown here is derived from an EMBL/GenBank/DDBJ whole genome shotgun (WGS) entry which is preliminary data.</text>
</comment>
<evidence type="ECO:0000256" key="3">
    <source>
        <dbReference type="ARBA" id="ARBA00023242"/>
    </source>
</evidence>
<dbReference type="SUPFAM" id="SSF141571">
    <property type="entry name" value="Pentapeptide repeat-like"/>
    <property type="match status" value="1"/>
</dbReference>
<dbReference type="Proteomes" id="UP000618051">
    <property type="component" value="Unassembled WGS sequence"/>
</dbReference>
<feature type="compositionally biased region" description="Basic and acidic residues" evidence="5">
    <location>
        <begin position="1031"/>
        <end position="1045"/>
    </location>
</feature>
<feature type="compositionally biased region" description="Basic and acidic residues" evidence="5">
    <location>
        <begin position="192"/>
        <end position="272"/>
    </location>
</feature>
<feature type="compositionally biased region" description="Basic and acidic residues" evidence="5">
    <location>
        <begin position="299"/>
        <end position="308"/>
    </location>
</feature>